<proteinExistence type="predicted"/>
<keyword evidence="2" id="KW-1185">Reference proteome</keyword>
<evidence type="ECO:0000313" key="1">
    <source>
        <dbReference type="EMBL" id="SHF30044.1"/>
    </source>
</evidence>
<dbReference type="RefSeq" id="WP_073481291.1">
    <property type="nucleotide sequence ID" value="NZ_FQVN01000003.1"/>
</dbReference>
<dbReference type="Proteomes" id="UP000184501">
    <property type="component" value="Unassembled WGS sequence"/>
</dbReference>
<accession>A0A1M5AIT4</accession>
<dbReference type="STRING" id="2017.SAMN05444320_103133"/>
<dbReference type="EMBL" id="FQVN01000003">
    <property type="protein sequence ID" value="SHF30044.1"/>
    <property type="molecule type" value="Genomic_DNA"/>
</dbReference>
<evidence type="ECO:0000313" key="2">
    <source>
        <dbReference type="Proteomes" id="UP000184501"/>
    </source>
</evidence>
<gene>
    <name evidence="1" type="ORF">SAMN05444320_103133</name>
</gene>
<name>A0A1M5AIT4_STRHI</name>
<protein>
    <submittedName>
        <fullName evidence="1">Uncharacterized protein</fullName>
    </submittedName>
</protein>
<organism evidence="1 2">
    <name type="scientific">Streptoalloteichus hindustanus</name>
    <dbReference type="NCBI Taxonomy" id="2017"/>
    <lineage>
        <taxon>Bacteria</taxon>
        <taxon>Bacillati</taxon>
        <taxon>Actinomycetota</taxon>
        <taxon>Actinomycetes</taxon>
        <taxon>Pseudonocardiales</taxon>
        <taxon>Pseudonocardiaceae</taxon>
        <taxon>Streptoalloteichus</taxon>
    </lineage>
</organism>
<dbReference type="AlphaFoldDB" id="A0A1M5AIT4"/>
<sequence length="95" mass="10764">MRQTIEVLPMGPHEFAATVGEGQEITHHRVTVAEQVLADLQIPEVDERHLVEETIGYLLDREPGTALSHDIDTDQLYRADDSYLTELRDRLLGRG</sequence>
<dbReference type="OrthoDB" id="3691141at2"/>
<reference evidence="1 2" key="1">
    <citation type="submission" date="2016-11" db="EMBL/GenBank/DDBJ databases">
        <authorList>
            <person name="Jaros S."/>
            <person name="Januszkiewicz K."/>
            <person name="Wedrychowicz H."/>
        </authorList>
    </citation>
    <scope>NUCLEOTIDE SEQUENCE [LARGE SCALE GENOMIC DNA]</scope>
    <source>
        <strain evidence="1 2">DSM 44523</strain>
    </source>
</reference>